<reference evidence="2" key="1">
    <citation type="submission" date="2013-09" db="EMBL/GenBank/DDBJ databases">
        <title>Corchorus olitorius genome sequencing.</title>
        <authorList>
            <person name="Alam M."/>
            <person name="Haque M.S."/>
            <person name="Islam M.S."/>
            <person name="Emdad E.M."/>
            <person name="Islam M.M."/>
            <person name="Ahmed B."/>
            <person name="Halim A."/>
            <person name="Hossen Q.M.M."/>
            <person name="Hossain M.Z."/>
            <person name="Ahmed R."/>
            <person name="Khan M.M."/>
            <person name="Islam R."/>
            <person name="Rashid M.M."/>
            <person name="Khan S.A."/>
            <person name="Rahman M.S."/>
            <person name="Alam M."/>
            <person name="Yahiya A.S."/>
            <person name="Khan M.S."/>
            <person name="Azam M.S."/>
            <person name="Haque T."/>
            <person name="Lashkar M.Z.H."/>
            <person name="Akhand A.I."/>
            <person name="Morshed G."/>
            <person name="Roy S."/>
            <person name="Uddin K.S."/>
            <person name="Rabeya T."/>
            <person name="Hossain A.S."/>
            <person name="Chowdhury A."/>
            <person name="Snigdha A.R."/>
            <person name="Mortoza M.S."/>
            <person name="Matin S.A."/>
            <person name="Hoque S.M.E."/>
            <person name="Islam M.K."/>
            <person name="Roy D.K."/>
            <person name="Haider R."/>
            <person name="Moosa M.M."/>
            <person name="Elias S.M."/>
            <person name="Hasan A.M."/>
            <person name="Jahan S."/>
            <person name="Shafiuddin M."/>
            <person name="Mahmood N."/>
            <person name="Shommy N.S."/>
        </authorList>
    </citation>
    <scope>NUCLEOTIDE SEQUENCE [LARGE SCALE GENOMIC DNA]</scope>
    <source>
        <strain evidence="2">cv. O-4</strain>
    </source>
</reference>
<dbReference type="EMBL" id="AWUE01014500">
    <property type="protein sequence ID" value="OMP03470.1"/>
    <property type="molecule type" value="Genomic_DNA"/>
</dbReference>
<proteinExistence type="predicted"/>
<dbReference type="Proteomes" id="UP000187203">
    <property type="component" value="Unassembled WGS sequence"/>
</dbReference>
<accession>A0A1R3K8P8</accession>
<organism evidence="1 2">
    <name type="scientific">Corchorus olitorius</name>
    <dbReference type="NCBI Taxonomy" id="93759"/>
    <lineage>
        <taxon>Eukaryota</taxon>
        <taxon>Viridiplantae</taxon>
        <taxon>Streptophyta</taxon>
        <taxon>Embryophyta</taxon>
        <taxon>Tracheophyta</taxon>
        <taxon>Spermatophyta</taxon>
        <taxon>Magnoliopsida</taxon>
        <taxon>eudicotyledons</taxon>
        <taxon>Gunneridae</taxon>
        <taxon>Pentapetalae</taxon>
        <taxon>rosids</taxon>
        <taxon>malvids</taxon>
        <taxon>Malvales</taxon>
        <taxon>Malvaceae</taxon>
        <taxon>Grewioideae</taxon>
        <taxon>Apeibeae</taxon>
        <taxon>Corchorus</taxon>
    </lineage>
</organism>
<dbReference type="OrthoDB" id="10484244at2759"/>
<gene>
    <name evidence="1" type="ORF">COLO4_10394</name>
</gene>
<sequence length="483" mass="54373">MFSFSCHWVFFSREISDVFVDVRGISTRLPNVESRVMVFHVLEEVHMVRLIADLSKEHESAISVLAYEDEASTVFLNDDFLGLIEGDSFHLPQVEASVHVVPNFPFRVVVCRIDFYDPAFITWLFFIAQGVERVRLLIIRSNSLVINTMASVLQLQGMSMWGFLKLGIIGSEVGIVAWRQKNVQPVLLRSDEQLFHCLLRRRLGLQSLEMDHAPPQHPPRDQLSQETQHLISNMENLILVNYPNIMEDLPLPIVERPFLAQILRTLVDYHFQTGNHANEARAAILQWIGIDNDDLGPARRLLYKLQSPVGPDPHTLQLGEAEHNFAIDGSEKVAYVFRAQNIIQAQIGIQVGINLAAQTVSYALRFSFGRPDALSELGSAAHPFIDPTNLTILHYNARGAALPSFKGDLLYNILEYDPEIVIITEIGLGFAEAHAMGTFIDYPPNIRVAPTPYSLGILLFSDMTTFSMDEKKLGLATLVNFNL</sequence>
<evidence type="ECO:0000313" key="2">
    <source>
        <dbReference type="Proteomes" id="UP000187203"/>
    </source>
</evidence>
<dbReference type="AlphaFoldDB" id="A0A1R3K8P8"/>
<name>A0A1R3K8P8_9ROSI</name>
<comment type="caution">
    <text evidence="1">The sequence shown here is derived from an EMBL/GenBank/DDBJ whole genome shotgun (WGS) entry which is preliminary data.</text>
</comment>
<protein>
    <submittedName>
        <fullName evidence="1">Uncharacterized protein</fullName>
    </submittedName>
</protein>
<evidence type="ECO:0000313" key="1">
    <source>
        <dbReference type="EMBL" id="OMP03470.1"/>
    </source>
</evidence>
<keyword evidence="2" id="KW-1185">Reference proteome</keyword>